<keyword evidence="6" id="KW-0653">Protein transport</keyword>
<dbReference type="InterPro" id="IPR002898">
    <property type="entry name" value="MotA_ExbB_proton_chnl"/>
</dbReference>
<keyword evidence="10" id="KW-1185">Reference proteome</keyword>
<feature type="transmembrane region" description="Helical" evidence="7">
    <location>
        <begin position="144"/>
        <end position="169"/>
    </location>
</feature>
<name>A0A9X1R3U9_9FLAO</name>
<comment type="similarity">
    <text evidence="6">Belongs to the exbB/tolQ family.</text>
</comment>
<keyword evidence="5 7" id="KW-0472">Membrane</keyword>
<dbReference type="GO" id="GO:0017038">
    <property type="term" value="P:protein import"/>
    <property type="evidence" value="ECO:0007669"/>
    <property type="project" value="TreeGrafter"/>
</dbReference>
<gene>
    <name evidence="9" type="ORF">K8344_09825</name>
</gene>
<keyword evidence="6" id="KW-0813">Transport</keyword>
<feature type="transmembrane region" description="Helical" evidence="7">
    <location>
        <begin position="43"/>
        <end position="64"/>
    </location>
</feature>
<evidence type="ECO:0000256" key="4">
    <source>
        <dbReference type="ARBA" id="ARBA00022989"/>
    </source>
</evidence>
<feature type="transmembrane region" description="Helical" evidence="7">
    <location>
        <begin position="189"/>
        <end position="210"/>
    </location>
</feature>
<evidence type="ECO:0000256" key="3">
    <source>
        <dbReference type="ARBA" id="ARBA00022692"/>
    </source>
</evidence>
<dbReference type="EMBL" id="JAIRBB010000008">
    <property type="protein sequence ID" value="MCG2431417.1"/>
    <property type="molecule type" value="Genomic_DNA"/>
</dbReference>
<keyword evidence="3 7" id="KW-0812">Transmembrane</keyword>
<evidence type="ECO:0000256" key="7">
    <source>
        <dbReference type="SAM" id="Phobius"/>
    </source>
</evidence>
<dbReference type="GO" id="GO:0005886">
    <property type="term" value="C:plasma membrane"/>
    <property type="evidence" value="ECO:0007669"/>
    <property type="project" value="UniProtKB-SubCell"/>
</dbReference>
<evidence type="ECO:0000259" key="8">
    <source>
        <dbReference type="Pfam" id="PF01618"/>
    </source>
</evidence>
<reference evidence="9" key="1">
    <citation type="submission" date="2021-09" db="EMBL/GenBank/DDBJ databases">
        <title>Genome of Aequorivita sp. strain F64183.</title>
        <authorList>
            <person name="Wang Y."/>
        </authorList>
    </citation>
    <scope>NUCLEOTIDE SEQUENCE</scope>
    <source>
        <strain evidence="9">F64183</strain>
    </source>
</reference>
<dbReference type="PANTHER" id="PTHR30625:SF17">
    <property type="entry name" value="TOLQ-RELATED"/>
    <property type="match status" value="1"/>
</dbReference>
<dbReference type="AlphaFoldDB" id="A0A9X1R3U9"/>
<dbReference type="Proteomes" id="UP001139462">
    <property type="component" value="Unassembled WGS sequence"/>
</dbReference>
<dbReference type="InterPro" id="IPR050790">
    <property type="entry name" value="ExbB/TolQ_transport"/>
</dbReference>
<dbReference type="Pfam" id="PF01618">
    <property type="entry name" value="MotA_ExbB"/>
    <property type="match status" value="1"/>
</dbReference>
<evidence type="ECO:0000256" key="6">
    <source>
        <dbReference type="RuleBase" id="RU004057"/>
    </source>
</evidence>
<sequence>MLNFFIQEGADIAQDTDSIAEGIPVEAQEKTLSIMDLLLNGGVAGQIIIGVLFILLFVAVYIYFERLFAIKAASKMDNNFMNQIKDNVSSGNIQAAKVLCAQNNTPVSHLTEKGISRIGSPLEDINTAIENAGRLEVYKLEKNVSVLATIAGAAPMIGFLGTVIGMVLAFHQLATSSGQAEMGALAEGIYTAMTTTVAGLIVGIIAYMGYNHLVVRTDKVVHQMEATAVDFLDMLNEPV</sequence>
<evidence type="ECO:0000313" key="9">
    <source>
        <dbReference type="EMBL" id="MCG2431417.1"/>
    </source>
</evidence>
<organism evidence="9 10">
    <name type="scientific">Aequorivita xiaoshiensis</name>
    <dbReference type="NCBI Taxonomy" id="2874476"/>
    <lineage>
        <taxon>Bacteria</taxon>
        <taxon>Pseudomonadati</taxon>
        <taxon>Bacteroidota</taxon>
        <taxon>Flavobacteriia</taxon>
        <taxon>Flavobacteriales</taxon>
        <taxon>Flavobacteriaceae</taxon>
        <taxon>Aequorivita</taxon>
    </lineage>
</organism>
<protein>
    <submittedName>
        <fullName evidence="9">MotA/TolQ/ExbB proton channel family protein</fullName>
    </submittedName>
</protein>
<comment type="caution">
    <text evidence="9">The sequence shown here is derived from an EMBL/GenBank/DDBJ whole genome shotgun (WGS) entry which is preliminary data.</text>
</comment>
<keyword evidence="4 7" id="KW-1133">Transmembrane helix</keyword>
<evidence type="ECO:0000313" key="10">
    <source>
        <dbReference type="Proteomes" id="UP001139462"/>
    </source>
</evidence>
<evidence type="ECO:0000256" key="2">
    <source>
        <dbReference type="ARBA" id="ARBA00022475"/>
    </source>
</evidence>
<evidence type="ECO:0000256" key="1">
    <source>
        <dbReference type="ARBA" id="ARBA00004651"/>
    </source>
</evidence>
<dbReference type="RefSeq" id="WP_139855939.1">
    <property type="nucleotide sequence ID" value="NZ_JAIRBB010000008.1"/>
</dbReference>
<proteinExistence type="inferred from homology"/>
<accession>A0A9X1R3U9</accession>
<dbReference type="PANTHER" id="PTHR30625">
    <property type="entry name" value="PROTEIN TOLQ"/>
    <property type="match status" value="1"/>
</dbReference>
<keyword evidence="2" id="KW-1003">Cell membrane</keyword>
<feature type="domain" description="MotA/TolQ/ExbB proton channel" evidence="8">
    <location>
        <begin position="104"/>
        <end position="225"/>
    </location>
</feature>
<comment type="subcellular location">
    <subcellularLocation>
        <location evidence="1">Cell membrane</location>
        <topology evidence="1">Multi-pass membrane protein</topology>
    </subcellularLocation>
    <subcellularLocation>
        <location evidence="6">Membrane</location>
        <topology evidence="6">Multi-pass membrane protein</topology>
    </subcellularLocation>
</comment>
<evidence type="ECO:0000256" key="5">
    <source>
        <dbReference type="ARBA" id="ARBA00023136"/>
    </source>
</evidence>